<sequence>MTNPFFEPSTLPFSLPPFADIADDDYLPGFEAGFAAQRAEIDAITGDPAPASFENTIVALERSGQLLARVEYVFGNKSSSDSSDQTNALELELAPAFAAHADAIRLDPVLFARIQAVYDSLGTAEAADLTPEEIYLVERYHSEFSRAGAGLGDVDKEHLRELNSDLSTLTTRFEKNLLADTNALAVVVDDVDELDGLDDDTIASLAAAAAERGLDGGYLIALTLFTGHPLLASLTNRDLRARIMTASKSRGSHGGEFDNRQVLLDIVRLRAERAALLGFATHAAYVTAGETAGSPEAVSALLERLAPPPRRTHAPSGPICRPSPPTIRRSTARSKHTTGPSTPRRSGRRSTTSTPPRCDRTSSPNACFTTASSSRPRRSTA</sequence>
<comment type="similarity">
    <text evidence="1 7">Belongs to the peptidase M3 family.</text>
</comment>
<proteinExistence type="inferred from homology"/>
<keyword evidence="4 7" id="KW-0378">Hydrolase</keyword>
<dbReference type="Pfam" id="PF01432">
    <property type="entry name" value="Peptidase_M3"/>
    <property type="match status" value="1"/>
</dbReference>
<dbReference type="Proteomes" id="UP001321486">
    <property type="component" value="Chromosome"/>
</dbReference>
<evidence type="ECO:0000256" key="4">
    <source>
        <dbReference type="ARBA" id="ARBA00022801"/>
    </source>
</evidence>
<keyword evidence="3 7" id="KW-0479">Metal-binding</keyword>
<keyword evidence="5 7" id="KW-0862">Zinc</keyword>
<dbReference type="EMBL" id="AP027732">
    <property type="protein sequence ID" value="BDZ50000.1"/>
    <property type="molecule type" value="Genomic_DNA"/>
</dbReference>
<evidence type="ECO:0000256" key="8">
    <source>
        <dbReference type="SAM" id="MobiDB-lite"/>
    </source>
</evidence>
<evidence type="ECO:0000256" key="2">
    <source>
        <dbReference type="ARBA" id="ARBA00022670"/>
    </source>
</evidence>
<dbReference type="PANTHER" id="PTHR43660:SF1">
    <property type="entry name" value="DIPEPTIDYL CARBOXYPEPTIDASE"/>
    <property type="match status" value="1"/>
</dbReference>
<accession>A0ABM8GNH8</accession>
<dbReference type="Gene3D" id="1.10.1370.10">
    <property type="entry name" value="Neurolysin, domain 3"/>
    <property type="match status" value="1"/>
</dbReference>
<name>A0ABM8GNH8_9MICO</name>
<evidence type="ECO:0000256" key="6">
    <source>
        <dbReference type="ARBA" id="ARBA00023049"/>
    </source>
</evidence>
<comment type="cofactor">
    <cofactor evidence="7">
        <name>Zn(2+)</name>
        <dbReference type="ChEBI" id="CHEBI:29105"/>
    </cofactor>
    <text evidence="7">Binds 1 zinc ion.</text>
</comment>
<evidence type="ECO:0000256" key="5">
    <source>
        <dbReference type="ARBA" id="ARBA00022833"/>
    </source>
</evidence>
<evidence type="ECO:0000256" key="7">
    <source>
        <dbReference type="RuleBase" id="RU003435"/>
    </source>
</evidence>
<evidence type="ECO:0000313" key="11">
    <source>
        <dbReference type="Proteomes" id="UP001321486"/>
    </source>
</evidence>
<feature type="region of interest" description="Disordered" evidence="8">
    <location>
        <begin position="307"/>
        <end position="381"/>
    </location>
</feature>
<dbReference type="SUPFAM" id="SSF55486">
    <property type="entry name" value="Metalloproteases ('zincins'), catalytic domain"/>
    <property type="match status" value="1"/>
</dbReference>
<keyword evidence="2 7" id="KW-0645">Protease</keyword>
<reference evidence="11" key="1">
    <citation type="journal article" date="2019" name="Int. J. Syst. Evol. Microbiol.">
        <title>The Global Catalogue of Microorganisms (GCM) 10K type strain sequencing project: providing services to taxonomists for standard genome sequencing and annotation.</title>
        <authorList>
            <consortium name="The Broad Institute Genomics Platform"/>
            <consortium name="The Broad Institute Genome Sequencing Center for Infectious Disease"/>
            <person name="Wu L."/>
            <person name="Ma J."/>
        </authorList>
    </citation>
    <scope>NUCLEOTIDE SEQUENCE [LARGE SCALE GENOMIC DNA]</scope>
    <source>
        <strain evidence="11">NBRC 108728</strain>
    </source>
</reference>
<dbReference type="InterPro" id="IPR024077">
    <property type="entry name" value="Neurolysin/TOP_dom2"/>
</dbReference>
<evidence type="ECO:0000256" key="3">
    <source>
        <dbReference type="ARBA" id="ARBA00022723"/>
    </source>
</evidence>
<keyword evidence="11" id="KW-1185">Reference proteome</keyword>
<evidence type="ECO:0000313" key="10">
    <source>
        <dbReference type="EMBL" id="BDZ50000.1"/>
    </source>
</evidence>
<gene>
    <name evidence="10" type="ORF">GCM10025867_22410</name>
</gene>
<feature type="compositionally biased region" description="Low complexity" evidence="8">
    <location>
        <begin position="337"/>
        <end position="374"/>
    </location>
</feature>
<dbReference type="InterPro" id="IPR045090">
    <property type="entry name" value="Pept_M3A_M3B"/>
</dbReference>
<evidence type="ECO:0000259" key="9">
    <source>
        <dbReference type="Pfam" id="PF01432"/>
    </source>
</evidence>
<dbReference type="InterPro" id="IPR001567">
    <property type="entry name" value="Pept_M3A_M3B_dom"/>
</dbReference>
<protein>
    <recommendedName>
        <fullName evidence="9">Peptidase M3A/M3B catalytic domain-containing protein</fullName>
    </recommendedName>
</protein>
<dbReference type="PANTHER" id="PTHR43660">
    <property type="entry name" value="DIPEPTIDYL CARBOXYPEPTIDASE"/>
    <property type="match status" value="1"/>
</dbReference>
<evidence type="ECO:0000256" key="1">
    <source>
        <dbReference type="ARBA" id="ARBA00006040"/>
    </source>
</evidence>
<feature type="domain" description="Peptidase M3A/M3B catalytic" evidence="9">
    <location>
        <begin position="231"/>
        <end position="306"/>
    </location>
</feature>
<organism evidence="10 11">
    <name type="scientific">Frondihabitans sucicola</name>
    <dbReference type="NCBI Taxonomy" id="1268041"/>
    <lineage>
        <taxon>Bacteria</taxon>
        <taxon>Bacillati</taxon>
        <taxon>Actinomycetota</taxon>
        <taxon>Actinomycetes</taxon>
        <taxon>Micrococcales</taxon>
        <taxon>Microbacteriaceae</taxon>
        <taxon>Frondihabitans</taxon>
    </lineage>
</organism>
<keyword evidence="6 7" id="KW-0482">Metalloprotease</keyword>